<proteinExistence type="predicted"/>
<protein>
    <submittedName>
        <fullName evidence="1">Uncharacterized protein</fullName>
    </submittedName>
</protein>
<dbReference type="Proteomes" id="UP000189670">
    <property type="component" value="Unassembled WGS sequence"/>
</dbReference>
<reference evidence="2" key="1">
    <citation type="submission" date="2012-11" db="EMBL/GenBank/DDBJ databases">
        <authorList>
            <person name="Lucero-Rivera Y.E."/>
            <person name="Tovar-Ramirez D."/>
        </authorList>
    </citation>
    <scope>NUCLEOTIDE SEQUENCE [LARGE SCALE GENOMIC DNA]</scope>
    <source>
        <strain evidence="2">Araruama</strain>
    </source>
</reference>
<name>A0A1V1PCR3_9BACT</name>
<evidence type="ECO:0000313" key="2">
    <source>
        <dbReference type="Proteomes" id="UP000189670"/>
    </source>
</evidence>
<dbReference type="EMBL" id="ATBP01000137">
    <property type="protein sequence ID" value="ETR72553.1"/>
    <property type="molecule type" value="Genomic_DNA"/>
</dbReference>
<organism evidence="1 2">
    <name type="scientific">Candidatus Magnetoglobus multicellularis str. Araruama</name>
    <dbReference type="NCBI Taxonomy" id="890399"/>
    <lineage>
        <taxon>Bacteria</taxon>
        <taxon>Pseudomonadati</taxon>
        <taxon>Thermodesulfobacteriota</taxon>
        <taxon>Desulfobacteria</taxon>
        <taxon>Desulfobacterales</taxon>
        <taxon>Desulfobacteraceae</taxon>
        <taxon>Candidatus Magnetoglobus</taxon>
    </lineage>
</organism>
<evidence type="ECO:0000313" key="1">
    <source>
        <dbReference type="EMBL" id="ETR72553.1"/>
    </source>
</evidence>
<dbReference type="AlphaFoldDB" id="A0A1V1PCR3"/>
<gene>
    <name evidence="1" type="ORF">OMM_01638</name>
</gene>
<accession>A0A1V1PCR3</accession>
<sequence length="432" mass="50597">MLEKLTLFFTKNQYFHHKIETIQYRKRDHLMKCHKAPNLESLLNALQEQRQIVSPEQVEHERRMSDVIREIKSLVDRIHDIKAENSESFPEELAHLDQKSLINALVNVISDQNAQLKKPVIQKMARKIGDYLIWRREVSIPVIHELLVLLPWWIANLPLDAVHTLRDLGLKYIINGQVLPVQLVWKELLDARLVYMGHCVCRSSGITDDLYQNEQVYTFLDEPKKNQLLDRFINRYKSLLTKHGHLPDTDPMYEKLCQKLLYYQKNDAREYCLETLLTSTYGNWEFLPVLDKYTPSWIHSMHKNHKAHQLHRELAFELATIQYLARGAIFTTMKIFDQPYTICTCPPPETGGGCVLTNWYYFGGSNNSLLPNTHVYGQNKDIRGNPIPCRYFPQRGNRACVGCGCNHQKEEPRDFEHLLAQADQTYLNRSIR</sequence>
<comment type="caution">
    <text evidence="1">The sequence shown here is derived from an EMBL/GenBank/DDBJ whole genome shotgun (WGS) entry which is preliminary data.</text>
</comment>